<accession>A0A8X7S580</accession>
<organism evidence="2 3">
    <name type="scientific">Brassica carinata</name>
    <name type="common">Ethiopian mustard</name>
    <name type="synonym">Abyssinian cabbage</name>
    <dbReference type="NCBI Taxonomy" id="52824"/>
    <lineage>
        <taxon>Eukaryota</taxon>
        <taxon>Viridiplantae</taxon>
        <taxon>Streptophyta</taxon>
        <taxon>Embryophyta</taxon>
        <taxon>Tracheophyta</taxon>
        <taxon>Spermatophyta</taxon>
        <taxon>Magnoliopsida</taxon>
        <taxon>eudicotyledons</taxon>
        <taxon>Gunneridae</taxon>
        <taxon>Pentapetalae</taxon>
        <taxon>rosids</taxon>
        <taxon>malvids</taxon>
        <taxon>Brassicales</taxon>
        <taxon>Brassicaceae</taxon>
        <taxon>Brassiceae</taxon>
        <taxon>Brassica</taxon>
    </lineage>
</organism>
<keyword evidence="3" id="KW-1185">Reference proteome</keyword>
<name>A0A8X7S580_BRACI</name>
<keyword evidence="1" id="KW-0472">Membrane</keyword>
<sequence>MRFLANWNRNLMVVTAAAAVVVTVGVTVVAMNKAVILMNSGAQFNGSGGGHRGGDGAVDTIVEAVMVMEVAVVEGGNGGLSIKIFGDGRCAVVSSDFRDSKLRVLAL</sequence>
<evidence type="ECO:0000313" key="3">
    <source>
        <dbReference type="Proteomes" id="UP000886595"/>
    </source>
</evidence>
<gene>
    <name evidence="2" type="ORF">Bca52824_036614</name>
</gene>
<protein>
    <submittedName>
        <fullName evidence="2">Uncharacterized protein</fullName>
    </submittedName>
</protein>
<feature type="transmembrane region" description="Helical" evidence="1">
    <location>
        <begin position="12"/>
        <end position="31"/>
    </location>
</feature>
<keyword evidence="1" id="KW-1133">Transmembrane helix</keyword>
<dbReference type="Proteomes" id="UP000886595">
    <property type="component" value="Unassembled WGS sequence"/>
</dbReference>
<evidence type="ECO:0000313" key="2">
    <source>
        <dbReference type="EMBL" id="KAG2300142.1"/>
    </source>
</evidence>
<keyword evidence="1" id="KW-0812">Transmembrane</keyword>
<proteinExistence type="predicted"/>
<evidence type="ECO:0000256" key="1">
    <source>
        <dbReference type="SAM" id="Phobius"/>
    </source>
</evidence>
<dbReference type="EMBL" id="JAAMPC010000008">
    <property type="protein sequence ID" value="KAG2300142.1"/>
    <property type="molecule type" value="Genomic_DNA"/>
</dbReference>
<dbReference type="AlphaFoldDB" id="A0A8X7S580"/>
<reference evidence="2 3" key="1">
    <citation type="submission" date="2020-02" db="EMBL/GenBank/DDBJ databases">
        <authorList>
            <person name="Ma Q."/>
            <person name="Huang Y."/>
            <person name="Song X."/>
            <person name="Pei D."/>
        </authorList>
    </citation>
    <scope>NUCLEOTIDE SEQUENCE [LARGE SCALE GENOMIC DNA]</scope>
    <source>
        <strain evidence="2">Sxm20200214</strain>
        <tissue evidence="2">Leaf</tissue>
    </source>
</reference>
<comment type="caution">
    <text evidence="2">The sequence shown here is derived from an EMBL/GenBank/DDBJ whole genome shotgun (WGS) entry which is preliminary data.</text>
</comment>